<organism evidence="3 4">
    <name type="scientific">Luteolibacter arcticus</name>
    <dbReference type="NCBI Taxonomy" id="1581411"/>
    <lineage>
        <taxon>Bacteria</taxon>
        <taxon>Pseudomonadati</taxon>
        <taxon>Verrucomicrobiota</taxon>
        <taxon>Verrucomicrobiia</taxon>
        <taxon>Verrucomicrobiales</taxon>
        <taxon>Verrucomicrobiaceae</taxon>
        <taxon>Luteolibacter</taxon>
    </lineage>
</organism>
<feature type="compositionally biased region" description="Basic and acidic residues" evidence="1">
    <location>
        <begin position="506"/>
        <end position="515"/>
    </location>
</feature>
<evidence type="ECO:0000313" key="4">
    <source>
        <dbReference type="Proteomes" id="UP001320876"/>
    </source>
</evidence>
<evidence type="ECO:0000256" key="2">
    <source>
        <dbReference type="SAM" id="Phobius"/>
    </source>
</evidence>
<reference evidence="3 4" key="1">
    <citation type="submission" date="2022-10" db="EMBL/GenBank/DDBJ databases">
        <title>Luteolibacter arcticus strain CCTCC AB 2014275, whole genome shotgun sequencing project.</title>
        <authorList>
            <person name="Zhao G."/>
            <person name="Shen L."/>
        </authorList>
    </citation>
    <scope>NUCLEOTIDE SEQUENCE [LARGE SCALE GENOMIC DNA]</scope>
    <source>
        <strain evidence="3 4">CCTCC AB 2014275</strain>
    </source>
</reference>
<evidence type="ECO:0000313" key="3">
    <source>
        <dbReference type="EMBL" id="MCW1922981.1"/>
    </source>
</evidence>
<evidence type="ECO:0000256" key="1">
    <source>
        <dbReference type="SAM" id="MobiDB-lite"/>
    </source>
</evidence>
<keyword evidence="2" id="KW-0472">Membrane</keyword>
<keyword evidence="2" id="KW-1133">Transmembrane helix</keyword>
<dbReference type="RefSeq" id="WP_264487087.1">
    <property type="nucleotide sequence ID" value="NZ_JAPDDT010000003.1"/>
</dbReference>
<gene>
    <name evidence="3" type="ORF">OKA05_10495</name>
</gene>
<comment type="caution">
    <text evidence="3">The sequence shown here is derived from an EMBL/GenBank/DDBJ whole genome shotgun (WGS) entry which is preliminary data.</text>
</comment>
<accession>A0ABT3GH90</accession>
<dbReference type="Proteomes" id="UP001320876">
    <property type="component" value="Unassembled WGS sequence"/>
</dbReference>
<dbReference type="EMBL" id="JAPDDT010000003">
    <property type="protein sequence ID" value="MCW1922981.1"/>
    <property type="molecule type" value="Genomic_DNA"/>
</dbReference>
<feature type="compositionally biased region" description="Basic residues" evidence="1">
    <location>
        <begin position="45"/>
        <end position="55"/>
    </location>
</feature>
<keyword evidence="2" id="KW-0812">Transmembrane</keyword>
<feature type="compositionally biased region" description="Basic and acidic residues" evidence="1">
    <location>
        <begin position="20"/>
        <end position="40"/>
    </location>
</feature>
<feature type="region of interest" description="Disordered" evidence="1">
    <location>
        <begin position="470"/>
        <end position="515"/>
    </location>
</feature>
<protein>
    <recommendedName>
        <fullName evidence="5">AsmA-like C-terminal domain-containing protein</fullName>
    </recommendedName>
</protein>
<proteinExistence type="predicted"/>
<feature type="transmembrane region" description="Helical" evidence="2">
    <location>
        <begin position="69"/>
        <end position="93"/>
    </location>
</feature>
<keyword evidence="4" id="KW-1185">Reference proteome</keyword>
<sequence length="515" mass="55171">MPENEPEPENYSIDDMMDRLRTRGGGARDGEAKLVTREDGSQVYKMRKRKRRSTQPKKEKEKRDRRMRVAQVVGAVGLVAGAGLALLGSVIYLNTSGYHLKVEERVRQWTGAEPKVSQLRVSPISAGASTVELTWPETSALKSLTVNNVGADLELPSLAAGVWKGTEMVGGQGGKMVLRQPAGKAADSPSRTGDCPFQFRYRSSQFVVLMGGEERPAARLDNTEASFDVLDAAATTANLRFEGGRLSAAGWGDFSLNFASLQFDPAGVRVGNIRLSPGLKGDSGEIEILNPSQALLDLHGAKSDLAIRVHRLPVGTLLGPNFGGWLIAEIETPEGAEDGSLSYEANSPSLISFRIPFRATASSVSYGKQLPMFGLLAKEVGETWYQNPQFDLEASGTLVRSGTNAGLDDLRFAARNRLSLTGRFAMDSQGTLDGSLEVGLPDGLVNEASAAVRAVFKRREGGYSWATVRLSGTGRQPQDDLQKQLDAAATTATPGAGGGSDPLGDAFRELTTPER</sequence>
<feature type="region of interest" description="Disordered" evidence="1">
    <location>
        <begin position="20"/>
        <end position="65"/>
    </location>
</feature>
<name>A0ABT3GH90_9BACT</name>
<evidence type="ECO:0008006" key="5">
    <source>
        <dbReference type="Google" id="ProtNLM"/>
    </source>
</evidence>